<dbReference type="SUPFAM" id="SSF48452">
    <property type="entry name" value="TPR-like"/>
    <property type="match status" value="1"/>
</dbReference>
<dbReference type="InterPro" id="IPR011990">
    <property type="entry name" value="TPR-like_helical_dom_sf"/>
</dbReference>
<dbReference type="Pfam" id="PF00535">
    <property type="entry name" value="Glycos_transf_2"/>
    <property type="match status" value="1"/>
</dbReference>
<dbReference type="Gene3D" id="3.90.550.10">
    <property type="entry name" value="Spore Coat Polysaccharide Biosynthesis Protein SpsA, Chain A"/>
    <property type="match status" value="1"/>
</dbReference>
<organism evidence="2">
    <name type="scientific">viral metagenome</name>
    <dbReference type="NCBI Taxonomy" id="1070528"/>
    <lineage>
        <taxon>unclassified sequences</taxon>
        <taxon>metagenomes</taxon>
        <taxon>organismal metagenomes</taxon>
    </lineage>
</organism>
<protein>
    <recommendedName>
        <fullName evidence="1">Glycosyltransferase 2-like domain-containing protein</fullName>
    </recommendedName>
</protein>
<dbReference type="InterPro" id="IPR001173">
    <property type="entry name" value="Glyco_trans_2-like"/>
</dbReference>
<dbReference type="InterPro" id="IPR029044">
    <property type="entry name" value="Nucleotide-diphossugar_trans"/>
</dbReference>
<dbReference type="AlphaFoldDB" id="A0A6C0KUE1"/>
<dbReference type="PANTHER" id="PTHR43630:SF2">
    <property type="entry name" value="GLYCOSYLTRANSFERASE"/>
    <property type="match status" value="1"/>
</dbReference>
<name>A0A6C0KUE1_9ZZZZ</name>
<dbReference type="SUPFAM" id="SSF53448">
    <property type="entry name" value="Nucleotide-diphospho-sugar transferases"/>
    <property type="match status" value="1"/>
</dbReference>
<accession>A0A6C0KUE1</accession>
<dbReference type="PANTHER" id="PTHR43630">
    <property type="entry name" value="POLY-BETA-1,6-N-ACETYL-D-GLUCOSAMINE SYNTHASE"/>
    <property type="match status" value="1"/>
</dbReference>
<dbReference type="EMBL" id="MN740968">
    <property type="protein sequence ID" value="QHU20330.1"/>
    <property type="molecule type" value="Genomic_DNA"/>
</dbReference>
<proteinExistence type="predicted"/>
<dbReference type="Gene3D" id="1.25.40.10">
    <property type="entry name" value="Tetratricopeptide repeat domain"/>
    <property type="match status" value="1"/>
</dbReference>
<feature type="domain" description="Glycosyltransferase 2-like" evidence="1">
    <location>
        <begin position="14"/>
        <end position="77"/>
    </location>
</feature>
<evidence type="ECO:0000313" key="2">
    <source>
        <dbReference type="EMBL" id="QHU20330.1"/>
    </source>
</evidence>
<sequence>MAHNHNKIIFLLMIKNESKIIERCIGNALDHVDAISILDTGSTDNTVEICEKVLSECGKPYKISVEPFKNFGHNRSISFVKAQELCKELEWDPETTYGMAVDADMVIKPSPAFKDFKMTHNGYNVIQANGSIQYYNTRFMKCAHPWKCVGGTHEYWSGDPTGKIPFEVFYIDDKNDGGCKSDKFERDVRLLTADIAENPKNDRAHYYLGQSLKDLGRFKEAIEMFKKRIELGGWIEEVWYSHYQIGKCYEHMRLPHKMEAWMNMAFDFHPRRAEPLYHMTRYFREHSQHYKAQHYYLKGKDIPYPKDDVLFIEDQVYKGLFDYENTIISCYVTGKSKQDALYDITSYINRNIPFSLNNVWDNLHYYTEPLTSKTYGGEYSRFLIKDQDQYKVSSCCVIPFSSDPKRKYLMNTRYVNYFIDPNGAYHMRCPDGVVRTKNGYVYLNDAWEPTGDVVMMNEDYIRFGSNIEGLEDVRIFQHQGRLKFMASSKNIVNNGNIVIAYGDYLPDHAKMTNVYVLEGPRPEPCQKNWIYIEDRYLTAPMAKGKLNIVYGWNPMEIGCINDQNTLEIHTTYQTPSIFSRFRGSSRIVEYDGKLYTVIHFVKYSQPRCYYHSVVQFNRDTMKPEAFAAPFSFCEPKIEYCLGFDIKNGVACFIFSRNDCDPSKITMPLSNLRMIPI</sequence>
<reference evidence="2" key="1">
    <citation type="journal article" date="2020" name="Nature">
        <title>Giant virus diversity and host interactions through global metagenomics.</title>
        <authorList>
            <person name="Schulz F."/>
            <person name="Roux S."/>
            <person name="Paez-Espino D."/>
            <person name="Jungbluth S."/>
            <person name="Walsh D.A."/>
            <person name="Denef V.J."/>
            <person name="McMahon K.D."/>
            <person name="Konstantinidis K.T."/>
            <person name="Eloe-Fadrosh E.A."/>
            <person name="Kyrpides N.C."/>
            <person name="Woyke T."/>
        </authorList>
    </citation>
    <scope>NUCLEOTIDE SEQUENCE</scope>
    <source>
        <strain evidence="2">GVMAG-S-3300013093-109</strain>
    </source>
</reference>
<evidence type="ECO:0000259" key="1">
    <source>
        <dbReference type="Pfam" id="PF00535"/>
    </source>
</evidence>